<dbReference type="Gene3D" id="3.40.50.10470">
    <property type="entry name" value="Translation initiation factor eif-2b, domain 2"/>
    <property type="match status" value="1"/>
</dbReference>
<dbReference type="Pfam" id="PF01008">
    <property type="entry name" value="IF-2B"/>
    <property type="match status" value="1"/>
</dbReference>
<organism evidence="2">
    <name type="scientific">marine metagenome</name>
    <dbReference type="NCBI Taxonomy" id="408172"/>
    <lineage>
        <taxon>unclassified sequences</taxon>
        <taxon>metagenomes</taxon>
        <taxon>ecological metagenomes</taxon>
    </lineage>
</organism>
<dbReference type="NCBIfam" id="TIGR00524">
    <property type="entry name" value="eIF-2B_rel"/>
    <property type="match status" value="1"/>
</dbReference>
<dbReference type="SUPFAM" id="SSF100950">
    <property type="entry name" value="NagB/RpiA/CoA transferase-like"/>
    <property type="match status" value="1"/>
</dbReference>
<protein>
    <recommendedName>
        <fullName evidence="3">S-methyl-5-thioribose-1-phosphate isomerase</fullName>
    </recommendedName>
</protein>
<dbReference type="EMBL" id="UINC01003891">
    <property type="protein sequence ID" value="SVA10106.1"/>
    <property type="molecule type" value="Genomic_DNA"/>
</dbReference>
<dbReference type="Gene3D" id="1.20.120.420">
    <property type="entry name" value="translation initiation factor eif-2b, domain 1"/>
    <property type="match status" value="1"/>
</dbReference>
<dbReference type="FunFam" id="3.40.50.10470:FF:000006">
    <property type="entry name" value="Methylthioribose-1-phosphate isomerase"/>
    <property type="match status" value="1"/>
</dbReference>
<dbReference type="GO" id="GO:0019509">
    <property type="term" value="P:L-methionine salvage from methylthioadenosine"/>
    <property type="evidence" value="ECO:0007669"/>
    <property type="project" value="TreeGrafter"/>
</dbReference>
<dbReference type="GO" id="GO:0046523">
    <property type="term" value="F:S-methyl-5-thioribose-1-phosphate isomerase activity"/>
    <property type="evidence" value="ECO:0007669"/>
    <property type="project" value="TreeGrafter"/>
</dbReference>
<dbReference type="InterPro" id="IPR011559">
    <property type="entry name" value="Initiation_fac_2B_a/b/d"/>
</dbReference>
<dbReference type="NCBIfam" id="NF004326">
    <property type="entry name" value="PRK05720.1"/>
    <property type="match status" value="1"/>
</dbReference>
<dbReference type="InterPro" id="IPR042529">
    <property type="entry name" value="IF_2B-like_C"/>
</dbReference>
<name>A0A381T1L9_9ZZZZ</name>
<accession>A0A381T1L9</accession>
<dbReference type="PANTHER" id="PTHR43475">
    <property type="entry name" value="METHYLTHIORIBOSE-1-PHOSPHATE ISOMERASE"/>
    <property type="match status" value="1"/>
</dbReference>
<evidence type="ECO:0008006" key="3">
    <source>
        <dbReference type="Google" id="ProtNLM"/>
    </source>
</evidence>
<dbReference type="PANTHER" id="PTHR43475:SF1">
    <property type="entry name" value="METHYLTHIORIBOSE-1-PHOSPHATE ISOMERASE"/>
    <property type="match status" value="1"/>
</dbReference>
<gene>
    <name evidence="2" type="ORF">METZ01_LOCUS62960</name>
</gene>
<dbReference type="AlphaFoldDB" id="A0A381T1L9"/>
<evidence type="ECO:0000256" key="1">
    <source>
        <dbReference type="ARBA" id="ARBA00023235"/>
    </source>
</evidence>
<dbReference type="InterPro" id="IPR037171">
    <property type="entry name" value="NagB/RpiA_transferase-like"/>
</dbReference>
<sequence length="310" mass="34345">MQVRGAPLIGVTAAFGMYLASIKNSSNEFMEKSGKFLKNARPTAVNLSWAINKILHEIKNIDEEKRNNFILNIAKTIRQNDIEACKKIGEYGSSIIEEIYNKKKSTVNILTHCNAGWLATVDWGTALSPIFYSNKKNIPIHVWVDETRPRNQGFNLTAWELMNENIECSLIVDNVGGHLMQKGMVDLCITGTDRTTSSGDVCNKIGTYLKALAAYDNNIPFYVAAPISSIDFDITDGLKQIPIEERDSSEVTSITGLNSHKKLETVSIIPENAQAVNYAFDVTPAKFISKIITEKGNINPNKESISGLLK</sequence>
<proteinExistence type="predicted"/>
<keyword evidence="1" id="KW-0413">Isomerase</keyword>
<evidence type="ECO:0000313" key="2">
    <source>
        <dbReference type="EMBL" id="SVA10106.1"/>
    </source>
</evidence>
<dbReference type="InterPro" id="IPR000649">
    <property type="entry name" value="IF-2B-related"/>
</dbReference>
<dbReference type="InterPro" id="IPR027363">
    <property type="entry name" value="M1Pi_N"/>
</dbReference>
<reference evidence="2" key="1">
    <citation type="submission" date="2018-05" db="EMBL/GenBank/DDBJ databases">
        <authorList>
            <person name="Lanie J.A."/>
            <person name="Ng W.-L."/>
            <person name="Kazmierczak K.M."/>
            <person name="Andrzejewski T.M."/>
            <person name="Davidsen T.M."/>
            <person name="Wayne K.J."/>
            <person name="Tettelin H."/>
            <person name="Glass J.I."/>
            <person name="Rusch D."/>
            <person name="Podicherti R."/>
            <person name="Tsui H.-C.T."/>
            <person name="Winkler M.E."/>
        </authorList>
    </citation>
    <scope>NUCLEOTIDE SEQUENCE</scope>
</reference>
<dbReference type="InterPro" id="IPR005251">
    <property type="entry name" value="IF-M1Pi"/>
</dbReference>
<dbReference type="NCBIfam" id="TIGR00512">
    <property type="entry name" value="salvage_mtnA"/>
    <property type="match status" value="1"/>
</dbReference>